<gene>
    <name evidence="2" type="ORF">ACFPCY_08015</name>
</gene>
<accession>A0ABV9TVE7</accession>
<keyword evidence="3" id="KW-1185">Reference proteome</keyword>
<evidence type="ECO:0000313" key="2">
    <source>
        <dbReference type="EMBL" id="MFC4907260.1"/>
    </source>
</evidence>
<feature type="signal peptide" evidence="1">
    <location>
        <begin position="1"/>
        <end position="19"/>
    </location>
</feature>
<keyword evidence="1" id="KW-0732">Signal</keyword>
<reference evidence="3" key="1">
    <citation type="journal article" date="2019" name="Int. J. Syst. Evol. Microbiol.">
        <title>The Global Catalogue of Microorganisms (GCM) 10K type strain sequencing project: providing services to taxonomists for standard genome sequencing and annotation.</title>
        <authorList>
            <consortium name="The Broad Institute Genomics Platform"/>
            <consortium name="The Broad Institute Genome Sequencing Center for Infectious Disease"/>
            <person name="Wu L."/>
            <person name="Ma J."/>
        </authorList>
    </citation>
    <scope>NUCLEOTIDE SEQUENCE [LARGE SCALE GENOMIC DNA]</scope>
    <source>
        <strain evidence="3">KLKA75</strain>
    </source>
</reference>
<evidence type="ECO:0000256" key="1">
    <source>
        <dbReference type="SAM" id="SignalP"/>
    </source>
</evidence>
<protein>
    <recommendedName>
        <fullName evidence="4">Secreted protein</fullName>
    </recommendedName>
</protein>
<dbReference type="RefSeq" id="WP_378252997.1">
    <property type="nucleotide sequence ID" value="NZ_JBHSIT010000002.1"/>
</dbReference>
<dbReference type="EMBL" id="JBHSIT010000002">
    <property type="protein sequence ID" value="MFC4907260.1"/>
    <property type="molecule type" value="Genomic_DNA"/>
</dbReference>
<evidence type="ECO:0000313" key="3">
    <source>
        <dbReference type="Proteomes" id="UP001595872"/>
    </source>
</evidence>
<name>A0ABV9TVE7_9ACTN</name>
<sequence length="169" mass="18255">MLRTGLVGGVVLAAGIALAAPAAADAGRRVGGPSSDRGDAVAAAGNGGVHRIGKIHEFRAQSVRGASVWGSWYWAKDAKGSFVWMVIKVKDTRGDGKSAGFCYDLTGPKVHYRNLCKVNTLGAGKTYTTGWTMGYWNQDRMRIRAAVGRLDRKHHTFYTSSEGAWLRLR</sequence>
<comment type="caution">
    <text evidence="2">The sequence shown here is derived from an EMBL/GenBank/DDBJ whole genome shotgun (WGS) entry which is preliminary data.</text>
</comment>
<feature type="chain" id="PRO_5046360022" description="Secreted protein" evidence="1">
    <location>
        <begin position="20"/>
        <end position="169"/>
    </location>
</feature>
<evidence type="ECO:0008006" key="4">
    <source>
        <dbReference type="Google" id="ProtNLM"/>
    </source>
</evidence>
<proteinExistence type="predicted"/>
<dbReference type="Proteomes" id="UP001595872">
    <property type="component" value="Unassembled WGS sequence"/>
</dbReference>
<organism evidence="2 3">
    <name type="scientific">Actinomadura gamaensis</name>
    <dbReference type="NCBI Taxonomy" id="1763541"/>
    <lineage>
        <taxon>Bacteria</taxon>
        <taxon>Bacillati</taxon>
        <taxon>Actinomycetota</taxon>
        <taxon>Actinomycetes</taxon>
        <taxon>Streptosporangiales</taxon>
        <taxon>Thermomonosporaceae</taxon>
        <taxon>Actinomadura</taxon>
    </lineage>
</organism>